<sequence length="211" mass="23072">MGVLRRLAGLSAMQQEMLDRLAIRALVENWAVWRDAGDWVRFATCWHADGTMCATWCQAPAAEFIAASKAAWAKGVSILHFLGGHSADVAGTRAIAQTKMTISQRGPVHGVVVDVVCTGRFYDFLERRDGRWGVVLRQPIYEKDRMDPVDPAATLALDAALLARFPAGYRHLAYLQTQIGYAVKADMPGLTGPEVEALYARGARWLAGEAA</sequence>
<proteinExistence type="predicted"/>
<dbReference type="SUPFAM" id="SSF54427">
    <property type="entry name" value="NTF2-like"/>
    <property type="match status" value="1"/>
</dbReference>
<dbReference type="InterPro" id="IPR037401">
    <property type="entry name" value="SnoaL-like"/>
</dbReference>
<evidence type="ECO:0000259" key="1">
    <source>
        <dbReference type="Pfam" id="PF13577"/>
    </source>
</evidence>
<evidence type="ECO:0000313" key="3">
    <source>
        <dbReference type="Proteomes" id="UP001529369"/>
    </source>
</evidence>
<comment type="caution">
    <text evidence="2">The sequence shown here is derived from an EMBL/GenBank/DDBJ whole genome shotgun (WGS) entry which is preliminary data.</text>
</comment>
<feature type="domain" description="SnoaL-like" evidence="1">
    <location>
        <begin position="15"/>
        <end position="135"/>
    </location>
</feature>
<gene>
    <name evidence="2" type="ORF">QWZ14_10100</name>
</gene>
<reference evidence="3" key="1">
    <citation type="journal article" date="2019" name="Int. J. Syst. Evol. Microbiol.">
        <title>The Global Catalogue of Microorganisms (GCM) 10K type strain sequencing project: providing services to taxonomists for standard genome sequencing and annotation.</title>
        <authorList>
            <consortium name="The Broad Institute Genomics Platform"/>
            <consortium name="The Broad Institute Genome Sequencing Center for Infectious Disease"/>
            <person name="Wu L."/>
            <person name="Ma J."/>
        </authorList>
    </citation>
    <scope>NUCLEOTIDE SEQUENCE [LARGE SCALE GENOMIC DNA]</scope>
    <source>
        <strain evidence="3">CECT 7131</strain>
    </source>
</reference>
<organism evidence="2 3">
    <name type="scientific">Paeniroseomonas aquatica</name>
    <dbReference type="NCBI Taxonomy" id="373043"/>
    <lineage>
        <taxon>Bacteria</taxon>
        <taxon>Pseudomonadati</taxon>
        <taxon>Pseudomonadota</taxon>
        <taxon>Alphaproteobacteria</taxon>
        <taxon>Acetobacterales</taxon>
        <taxon>Acetobacteraceae</taxon>
        <taxon>Paeniroseomonas</taxon>
    </lineage>
</organism>
<dbReference type="RefSeq" id="WP_290316522.1">
    <property type="nucleotide sequence ID" value="NZ_JAUFPN010000108.1"/>
</dbReference>
<name>A0ABT8A4K5_9PROT</name>
<evidence type="ECO:0000313" key="2">
    <source>
        <dbReference type="EMBL" id="MDN3564717.1"/>
    </source>
</evidence>
<dbReference type="Proteomes" id="UP001529369">
    <property type="component" value="Unassembled WGS sequence"/>
</dbReference>
<dbReference type="EMBL" id="JAUFPN010000108">
    <property type="protein sequence ID" value="MDN3564717.1"/>
    <property type="molecule type" value="Genomic_DNA"/>
</dbReference>
<keyword evidence="3" id="KW-1185">Reference proteome</keyword>
<dbReference type="Gene3D" id="3.10.450.50">
    <property type="match status" value="1"/>
</dbReference>
<dbReference type="Pfam" id="PF13577">
    <property type="entry name" value="SnoaL_4"/>
    <property type="match status" value="1"/>
</dbReference>
<accession>A0ABT8A4K5</accession>
<dbReference type="InterPro" id="IPR032710">
    <property type="entry name" value="NTF2-like_dom_sf"/>
</dbReference>
<protein>
    <submittedName>
        <fullName evidence="2">Nuclear transport factor 2 family protein</fullName>
    </submittedName>
</protein>